<dbReference type="InterPro" id="IPR049560">
    <property type="entry name" value="MeTrfase_RsmB-F_NOP2_cat"/>
</dbReference>
<feature type="active site" description="Nucleophile" evidence="5">
    <location>
        <position position="238"/>
    </location>
</feature>
<dbReference type="GO" id="GO:0008168">
    <property type="term" value="F:methyltransferase activity"/>
    <property type="evidence" value="ECO:0007669"/>
    <property type="project" value="UniProtKB-KW"/>
</dbReference>
<dbReference type="InterPro" id="IPR001678">
    <property type="entry name" value="MeTrfase_RsmB-F_NOP2_dom"/>
</dbReference>
<keyword evidence="8" id="KW-1185">Reference proteome</keyword>
<dbReference type="GO" id="GO:0032259">
    <property type="term" value="P:methylation"/>
    <property type="evidence" value="ECO:0007669"/>
    <property type="project" value="UniProtKB-KW"/>
</dbReference>
<evidence type="ECO:0000256" key="3">
    <source>
        <dbReference type="ARBA" id="ARBA00022691"/>
    </source>
</evidence>
<dbReference type="PANTHER" id="PTHR22807:SF30">
    <property type="entry name" value="28S RRNA (CYTOSINE(4447)-C(5))-METHYLTRANSFERASE-RELATED"/>
    <property type="match status" value="1"/>
</dbReference>
<proteinExistence type="inferred from homology"/>
<evidence type="ECO:0000259" key="6">
    <source>
        <dbReference type="PROSITE" id="PS51686"/>
    </source>
</evidence>
<gene>
    <name evidence="7" type="ORF">PMH09_15640</name>
</gene>
<dbReference type="SUPFAM" id="SSF53335">
    <property type="entry name" value="S-adenosyl-L-methionine-dependent methyltransferases"/>
    <property type="match status" value="1"/>
</dbReference>
<name>A0ABT7BZI7_9CYAN</name>
<keyword evidence="4 5" id="KW-0694">RNA-binding</keyword>
<keyword evidence="3 5" id="KW-0949">S-adenosyl-L-methionine</keyword>
<feature type="binding site" evidence="5">
    <location>
        <position position="185"/>
    </location>
    <ligand>
        <name>S-adenosyl-L-methionine</name>
        <dbReference type="ChEBI" id="CHEBI:59789"/>
    </ligand>
</feature>
<evidence type="ECO:0000256" key="1">
    <source>
        <dbReference type="ARBA" id="ARBA00022603"/>
    </source>
</evidence>
<feature type="binding site" evidence="5">
    <location>
        <begin position="110"/>
        <end position="116"/>
    </location>
    <ligand>
        <name>S-adenosyl-L-methionine</name>
        <dbReference type="ChEBI" id="CHEBI:59789"/>
    </ligand>
</feature>
<feature type="binding site" evidence="5">
    <location>
        <position position="167"/>
    </location>
    <ligand>
        <name>S-adenosyl-L-methionine</name>
        <dbReference type="ChEBI" id="CHEBI:59789"/>
    </ligand>
</feature>
<feature type="domain" description="SAM-dependent MTase RsmB/NOP-type" evidence="6">
    <location>
        <begin position="1"/>
        <end position="300"/>
    </location>
</feature>
<sequence>MSAKLLKKFSDRCFSNLEEKERFLASFNSPAPLHPCILWCDDPPDPHPFAIEPREPWQPKRVDRLSIGEQPGKHPAHQRGAYYCLDFSSVFAASPLLTLPENVKVAIDVCAAPGGKSLLAWQLLHPQLLLSNEVVGKRLGTLVANLKRCQVSHFSPEERGAIATQLDPQRLAEYFPESADIVLVDAPCSGQSLLLKGKKVPGCFHPVTLNRNANRQKRIIGNAARLVAPGGYLLYMTCTYSVPENEGVCQWLQKHYPQFQPIEVAHLGAYQSHLGQFPCYRLWPQQGLGAGAFTALFQNRSSGQQSAISWEMLQECDRFFRE</sequence>
<dbReference type="RefSeq" id="WP_283759274.1">
    <property type="nucleotide sequence ID" value="NZ_JAQOSQ010000017.1"/>
</dbReference>
<keyword evidence="1 5" id="KW-0489">Methyltransferase</keyword>
<keyword evidence="2 5" id="KW-0808">Transferase</keyword>
<comment type="similarity">
    <text evidence="5">Belongs to the class I-like SAM-binding methyltransferase superfamily. RsmB/NOP family.</text>
</comment>
<dbReference type="PROSITE" id="PS51686">
    <property type="entry name" value="SAM_MT_RSMB_NOP"/>
    <property type="match status" value="1"/>
</dbReference>
<evidence type="ECO:0000256" key="2">
    <source>
        <dbReference type="ARBA" id="ARBA00022679"/>
    </source>
</evidence>
<accession>A0ABT7BZI7</accession>
<dbReference type="InterPro" id="IPR023267">
    <property type="entry name" value="RCMT"/>
</dbReference>
<dbReference type="Gene3D" id="3.40.50.150">
    <property type="entry name" value="Vaccinia Virus protein VP39"/>
    <property type="match status" value="1"/>
</dbReference>
<dbReference type="PANTHER" id="PTHR22807">
    <property type="entry name" value="NOP2 YEAST -RELATED NOL1/NOP2/FMU SUN DOMAIN-CONTAINING"/>
    <property type="match status" value="1"/>
</dbReference>
<evidence type="ECO:0000313" key="8">
    <source>
        <dbReference type="Proteomes" id="UP001232992"/>
    </source>
</evidence>
<dbReference type="EMBL" id="JAQOSQ010000017">
    <property type="protein sequence ID" value="MDJ1184619.1"/>
    <property type="molecule type" value="Genomic_DNA"/>
</dbReference>
<evidence type="ECO:0000313" key="7">
    <source>
        <dbReference type="EMBL" id="MDJ1184619.1"/>
    </source>
</evidence>
<evidence type="ECO:0000256" key="5">
    <source>
        <dbReference type="PROSITE-ProRule" id="PRU01023"/>
    </source>
</evidence>
<feature type="binding site" evidence="5">
    <location>
        <position position="133"/>
    </location>
    <ligand>
        <name>S-adenosyl-L-methionine</name>
        <dbReference type="ChEBI" id="CHEBI:59789"/>
    </ligand>
</feature>
<comment type="caution">
    <text evidence="7">The sequence shown here is derived from an EMBL/GenBank/DDBJ whole genome shotgun (WGS) entry which is preliminary data.</text>
</comment>
<evidence type="ECO:0000256" key="4">
    <source>
        <dbReference type="ARBA" id="ARBA00022884"/>
    </source>
</evidence>
<protein>
    <submittedName>
        <fullName evidence="7">RsmB/NOP family class I SAM-dependent RNA methyltransferase</fullName>
    </submittedName>
</protein>
<reference evidence="7 8" key="1">
    <citation type="submission" date="2023-01" db="EMBL/GenBank/DDBJ databases">
        <title>Novel diversity within Roseofilum (Cyanobacteria; Desertifilaceae) from marine benthic mats with descriptions of four novel species.</title>
        <authorList>
            <person name="Wang Y."/>
            <person name="Berthold D.E."/>
            <person name="Hu J."/>
            <person name="Lefler F.W."/>
            <person name="Laughinghouse H.D. IV."/>
        </authorList>
    </citation>
    <scope>NUCLEOTIDE SEQUENCE [LARGE SCALE GENOMIC DNA]</scope>
    <source>
        <strain evidence="7 8">BLCC-M143</strain>
    </source>
</reference>
<dbReference type="Proteomes" id="UP001232992">
    <property type="component" value="Unassembled WGS sequence"/>
</dbReference>
<dbReference type="PRINTS" id="PR02008">
    <property type="entry name" value="RCMTFAMILY"/>
</dbReference>
<dbReference type="InterPro" id="IPR029063">
    <property type="entry name" value="SAM-dependent_MTases_sf"/>
</dbReference>
<dbReference type="Pfam" id="PF01189">
    <property type="entry name" value="Methyltr_RsmB-F"/>
    <property type="match status" value="1"/>
</dbReference>
<organism evidence="7 8">
    <name type="scientific">Roseofilum casamattae BLCC-M143</name>
    <dbReference type="NCBI Taxonomy" id="3022442"/>
    <lineage>
        <taxon>Bacteria</taxon>
        <taxon>Bacillati</taxon>
        <taxon>Cyanobacteriota</taxon>
        <taxon>Cyanophyceae</taxon>
        <taxon>Desertifilales</taxon>
        <taxon>Desertifilaceae</taxon>
        <taxon>Roseofilum</taxon>
        <taxon>Roseofilum casamattae</taxon>
    </lineage>
</organism>